<accession>A0A510Y9Q7</accession>
<dbReference type="AlphaFoldDB" id="A0A510Y9Q7"/>
<dbReference type="RefSeq" id="WP_094908702.1">
    <property type="nucleotide sequence ID" value="NZ_BJUN01000014.1"/>
</dbReference>
<evidence type="ECO:0000313" key="1">
    <source>
        <dbReference type="EMBL" id="GEK59421.1"/>
    </source>
</evidence>
<name>A0A510Y9Q7_MARHA</name>
<proteinExistence type="predicted"/>
<dbReference type="Proteomes" id="UP000321051">
    <property type="component" value="Unassembled WGS sequence"/>
</dbReference>
<dbReference type="EMBL" id="BJUN01000014">
    <property type="protein sequence ID" value="GEK59421.1"/>
    <property type="molecule type" value="Genomic_DNA"/>
</dbReference>
<organism evidence="1 2">
    <name type="scientific">Marinococcus halophilus</name>
    <dbReference type="NCBI Taxonomy" id="1371"/>
    <lineage>
        <taxon>Bacteria</taxon>
        <taxon>Bacillati</taxon>
        <taxon>Bacillota</taxon>
        <taxon>Bacilli</taxon>
        <taxon>Bacillales</taxon>
        <taxon>Bacillaceae</taxon>
        <taxon>Marinococcus</taxon>
    </lineage>
</organism>
<gene>
    <name evidence="1" type="ORF">MHA01_23260</name>
</gene>
<dbReference type="OrthoDB" id="9990138at2"/>
<evidence type="ECO:0000313" key="2">
    <source>
        <dbReference type="Proteomes" id="UP000321051"/>
    </source>
</evidence>
<comment type="caution">
    <text evidence="1">The sequence shown here is derived from an EMBL/GenBank/DDBJ whole genome shotgun (WGS) entry which is preliminary data.</text>
</comment>
<keyword evidence="2" id="KW-1185">Reference proteome</keyword>
<sequence length="89" mass="10118">MSRQEFGFIQEMGETDVVVVVEKQEMVIPLEAKDMGLLQQMMVETDMEYVLVDLDEKQLIFDSDVMEGEANNPALKDLDVGVDDDGYVR</sequence>
<protein>
    <submittedName>
        <fullName evidence="1">Uncharacterized protein</fullName>
    </submittedName>
</protein>
<reference evidence="1 2" key="1">
    <citation type="submission" date="2019-07" db="EMBL/GenBank/DDBJ databases">
        <title>Whole genome shotgun sequence of Marinococcus halophilus NBRC 102359.</title>
        <authorList>
            <person name="Hosoyama A."/>
            <person name="Uohara A."/>
            <person name="Ohji S."/>
            <person name="Ichikawa N."/>
        </authorList>
    </citation>
    <scope>NUCLEOTIDE SEQUENCE [LARGE SCALE GENOMIC DNA]</scope>
    <source>
        <strain evidence="1 2">NBRC 102359</strain>
    </source>
</reference>
<dbReference type="STRING" id="1371.GCA_900166605_01024"/>